<dbReference type="OrthoDB" id="262489at2759"/>
<proteinExistence type="predicted"/>
<dbReference type="PROSITE" id="PS50088">
    <property type="entry name" value="ANK_REPEAT"/>
    <property type="match status" value="1"/>
</dbReference>
<dbReference type="RefSeq" id="XP_067759233.1">
    <property type="nucleotide sequence ID" value="XM_067902874.1"/>
</dbReference>
<organism evidence="3 4">
    <name type="scientific">Porcisia hertigi</name>
    <dbReference type="NCBI Taxonomy" id="2761500"/>
    <lineage>
        <taxon>Eukaryota</taxon>
        <taxon>Discoba</taxon>
        <taxon>Euglenozoa</taxon>
        <taxon>Kinetoplastea</taxon>
        <taxon>Metakinetoplastina</taxon>
        <taxon>Trypanosomatida</taxon>
        <taxon>Trypanosomatidae</taxon>
        <taxon>Leishmaniinae</taxon>
        <taxon>Porcisia</taxon>
    </lineage>
</organism>
<evidence type="ECO:0000256" key="2">
    <source>
        <dbReference type="SAM" id="MobiDB-lite"/>
    </source>
</evidence>
<evidence type="ECO:0000313" key="4">
    <source>
        <dbReference type="Proteomes" id="UP000674318"/>
    </source>
</evidence>
<reference evidence="3 4" key="1">
    <citation type="submission" date="2021-02" db="EMBL/GenBank/DDBJ databases">
        <title>Porcisia hertigi Genome sequencing and assembly.</title>
        <authorList>
            <person name="Almutairi H."/>
            <person name="Gatherer D."/>
        </authorList>
    </citation>
    <scope>NUCLEOTIDE SEQUENCE [LARGE SCALE GENOMIC DNA]</scope>
    <source>
        <strain evidence="3 4">C119</strain>
    </source>
</reference>
<dbReference type="Gene3D" id="1.25.40.20">
    <property type="entry name" value="Ankyrin repeat-containing domain"/>
    <property type="match status" value="1"/>
</dbReference>
<name>A0A836YGH4_9TRYP</name>
<keyword evidence="4" id="KW-1185">Reference proteome</keyword>
<feature type="region of interest" description="Disordered" evidence="2">
    <location>
        <begin position="1058"/>
        <end position="1119"/>
    </location>
</feature>
<feature type="region of interest" description="Disordered" evidence="2">
    <location>
        <begin position="882"/>
        <end position="910"/>
    </location>
</feature>
<dbReference type="Proteomes" id="UP000674318">
    <property type="component" value="Unassembled WGS sequence"/>
</dbReference>
<accession>A0A836YGH4</accession>
<feature type="repeat" description="ANK" evidence="1">
    <location>
        <begin position="704"/>
        <end position="736"/>
    </location>
</feature>
<keyword evidence="1" id="KW-0040">ANK repeat</keyword>
<gene>
    <name evidence="3" type="ORF">JKF63_06927</name>
</gene>
<comment type="caution">
    <text evidence="3">The sequence shown here is derived from an EMBL/GenBank/DDBJ whole genome shotgun (WGS) entry which is preliminary data.</text>
</comment>
<dbReference type="GeneID" id="94292951"/>
<protein>
    <submittedName>
        <fullName evidence="3">Uncharacterized protein</fullName>
    </submittedName>
</protein>
<sequence>MIDEGVGFPTGAATLLECVKKWLIRTPWESAQGAAPECTAATVLCELMELSRLWHLLYSMTRRCEEQQQQRTSYGAEHQSASPRTTDDGAQMNCTAVRQRLQHRFKHGGPYVRKLYRATRNTDAMFSSAASKEDCAAQVPLVGMGDIDAADMFWSLILYLSVALCWRRRSSLRAQHCRDACSEDIVSSSRGGSESHPRHLHSSSRSSRPESTRTSLSSSANYPSDPTPRIVTAGPTAAGETGEESLSAALRSHYTLDRAVADDVQSNRCRSVLQRLLPLLESRLSLSQLWRQPSLLAALDVLARGFAMAEGCVHASSLRDDARNTRRCPLCYAATLDNELAVEAFVHLRCYAAAYQGTGNTGVDAGTEQDWQRGGTRDAVNGAELSVWKRGWVAACRIALWNNCKASLDRLCCAPVSCAVTWWGQDQEAYRGVGRQRQQHAECRQLAILVEALWVGWWRAEVWLATYPSSFENSTMGTAIVRDAAARWRTALLFMQVVLPAAVAAARDPRAEDTVDDGGATGRRMKTERLNHQALLSHLVQLPLATEHPQAAGQCRQDKNKKPTCPSESCNAAPARGTVFHWLSQHGDVSLLTLFCRTLDGCTAAMPADQAPVCKSIAASAAAGTASEHTNQAHIVQLGSGRGRCGKALDRSSDRTALQMPEAAGHDAAARTPSFVSQPDPINPGRSLCTATSSLWGLQLVDTLGRNALDIACRRHHLPCVRLLLQAGLSPNSLATLAYDKRVDSLPLTVLNLLYDPSLLEGAGSFDNTSCGGLAQRLRQSTCPAAVASRILAQLSLRLWKEKVQQRSTMPQASDGKCFALDQWLSAYAQCQVAQDRVLRPAMAALELDAYEPTARLVVLSVLTRKLKDWLTTTPPFVRYPANDLPADNSDYPRREEVSSRTSSNTLSRPQLVQPSLRQLRLQHTAALRLYTQLTCPLGRALLRRAVDARCAVCDALTARENRAASVPLIASAATTTLSTAGTASGGRKVAEDEEKNAAAMSTATPLLSAPATSSLALTEPQKVRQELLDLYARVLTDAHALEECLLAEHHQRISAVGAVDGSSERDHRHGRTPPRHLRVTSTPTSGVATLLRGRDDDRHTATMPRPRRNGTGQSNSAPPLYALAVIPSEAALRSARWPAGALRVVEPTLWAFTNTPQKVWLRLPDGIDFDRLLHENSGGGFGVVADDMPLTAPVQRGDLVTFRCSRGGGGGGDDGGGGGRSGDISAIVKQKQRDVGGEERRHGAAFIVQRIFSEWRTLPYLVWRSATTEDKEHQHQPPPSSLVLPYAAAAVSPTGTGVPCMASPPEKIGTDPRRDSITLHACCVSVSYVARIASTQLRNHDPLDWLLQTRGTATHSSSSTESGMGDVLMTLQSSEEWTARWAQTVWAGYQPCWLSNEKNPVVDGIPCSQGDISELAKDGVALCDSNVGLRKRQCEAITCSPSCSSEGCVRDVVHLTDPFSTWDDADAARAHHRFAIHGGGRSLRVLLTSTRGDGGGRHEAQRISLEADWPRRAEAPSASATADVVVGSALGM</sequence>
<feature type="region of interest" description="Disordered" evidence="2">
    <location>
        <begin position="69"/>
        <end position="89"/>
    </location>
</feature>
<evidence type="ECO:0000313" key="3">
    <source>
        <dbReference type="EMBL" id="KAG5510629.1"/>
    </source>
</evidence>
<dbReference type="KEGG" id="phet:94292951"/>
<dbReference type="InterPro" id="IPR002110">
    <property type="entry name" value="Ankyrin_rpt"/>
</dbReference>
<feature type="region of interest" description="Disordered" evidence="2">
    <location>
        <begin position="185"/>
        <end position="244"/>
    </location>
</feature>
<feature type="compositionally biased region" description="Polar residues" evidence="2">
    <location>
        <begin position="900"/>
        <end position="910"/>
    </location>
</feature>
<dbReference type="SMART" id="SM00248">
    <property type="entry name" value="ANK"/>
    <property type="match status" value="1"/>
</dbReference>
<feature type="compositionally biased region" description="Basic residues" evidence="2">
    <location>
        <begin position="1069"/>
        <end position="1079"/>
    </location>
</feature>
<evidence type="ECO:0000256" key="1">
    <source>
        <dbReference type="PROSITE-ProRule" id="PRU00023"/>
    </source>
</evidence>
<dbReference type="EMBL" id="JAFJZO010000009">
    <property type="protein sequence ID" value="KAG5510629.1"/>
    <property type="molecule type" value="Genomic_DNA"/>
</dbReference>
<dbReference type="InterPro" id="IPR036770">
    <property type="entry name" value="Ankyrin_rpt-contain_sf"/>
</dbReference>